<organism evidence="2 3">
    <name type="scientific">Hansschlegelia beijingensis</name>
    <dbReference type="NCBI Taxonomy" id="1133344"/>
    <lineage>
        <taxon>Bacteria</taxon>
        <taxon>Pseudomonadati</taxon>
        <taxon>Pseudomonadota</taxon>
        <taxon>Alphaproteobacteria</taxon>
        <taxon>Hyphomicrobiales</taxon>
        <taxon>Methylopilaceae</taxon>
        <taxon>Hansschlegelia</taxon>
    </lineage>
</organism>
<protein>
    <submittedName>
        <fullName evidence="2">ElaB/YqjD/DUF883 family membrane-anchored ribosome-binding protein</fullName>
    </submittedName>
</protein>
<feature type="region of interest" description="Disordered" evidence="1">
    <location>
        <begin position="1"/>
        <end position="61"/>
    </location>
</feature>
<name>A0A7W6D3P0_9HYPH</name>
<gene>
    <name evidence="2" type="ORF">GGR24_002365</name>
</gene>
<sequence>MANSNFPEKADELADNISQKGHEAGAKTRSAGAQAGDSVSSAADEGARRLKDAARRGGHAYDEAMDDLSARRASLEETIRQNPLGAAAGALLVGFVLGRFVL</sequence>
<reference evidence="2 3" key="1">
    <citation type="submission" date="2020-08" db="EMBL/GenBank/DDBJ databases">
        <title>Genomic Encyclopedia of Type Strains, Phase IV (KMG-IV): sequencing the most valuable type-strain genomes for metagenomic binning, comparative biology and taxonomic classification.</title>
        <authorList>
            <person name="Goeker M."/>
        </authorList>
    </citation>
    <scope>NUCLEOTIDE SEQUENCE [LARGE SCALE GENOMIC DNA]</scope>
    <source>
        <strain evidence="2 3">DSM 25481</strain>
    </source>
</reference>
<evidence type="ECO:0000313" key="3">
    <source>
        <dbReference type="Proteomes" id="UP000528964"/>
    </source>
</evidence>
<dbReference type="Proteomes" id="UP000528964">
    <property type="component" value="Unassembled WGS sequence"/>
</dbReference>
<accession>A0A7W6D3P0</accession>
<proteinExistence type="predicted"/>
<feature type="compositionally biased region" description="Basic and acidic residues" evidence="1">
    <location>
        <begin position="45"/>
        <end position="61"/>
    </location>
</feature>
<dbReference type="EMBL" id="JACIDR010000003">
    <property type="protein sequence ID" value="MBB3973695.1"/>
    <property type="molecule type" value="Genomic_DNA"/>
</dbReference>
<dbReference type="AlphaFoldDB" id="A0A7W6D3P0"/>
<keyword evidence="3" id="KW-1185">Reference proteome</keyword>
<comment type="caution">
    <text evidence="2">The sequence shown here is derived from an EMBL/GenBank/DDBJ whole genome shotgun (WGS) entry which is preliminary data.</text>
</comment>
<dbReference type="RefSeq" id="WP_183395543.1">
    <property type="nucleotide sequence ID" value="NZ_JACIDR010000003.1"/>
</dbReference>
<evidence type="ECO:0000256" key="1">
    <source>
        <dbReference type="SAM" id="MobiDB-lite"/>
    </source>
</evidence>
<evidence type="ECO:0000313" key="2">
    <source>
        <dbReference type="EMBL" id="MBB3973695.1"/>
    </source>
</evidence>